<evidence type="ECO:0000256" key="3">
    <source>
        <dbReference type="ARBA" id="ARBA00022692"/>
    </source>
</evidence>
<evidence type="ECO:0000256" key="8">
    <source>
        <dbReference type="ARBA" id="ARBA00041910"/>
    </source>
</evidence>
<dbReference type="Pfam" id="PF05978">
    <property type="entry name" value="UNC-93"/>
    <property type="match status" value="1"/>
</dbReference>
<dbReference type="EMBL" id="MU827778">
    <property type="protein sequence ID" value="KAJ7340344.1"/>
    <property type="molecule type" value="Genomic_DNA"/>
</dbReference>
<dbReference type="SUPFAM" id="SSF103473">
    <property type="entry name" value="MFS general substrate transporter"/>
    <property type="match status" value="1"/>
</dbReference>
<evidence type="ECO:0000256" key="1">
    <source>
        <dbReference type="ARBA" id="ARBA00004141"/>
    </source>
</evidence>
<dbReference type="AlphaFoldDB" id="A0A9X0CH26"/>
<keyword evidence="11" id="KW-1185">Reference proteome</keyword>
<keyword evidence="3 9" id="KW-0812">Transmembrane</keyword>
<reference evidence="10" key="1">
    <citation type="submission" date="2023-01" db="EMBL/GenBank/DDBJ databases">
        <title>Genome assembly of the deep-sea coral Lophelia pertusa.</title>
        <authorList>
            <person name="Herrera S."/>
            <person name="Cordes E."/>
        </authorList>
    </citation>
    <scope>NUCLEOTIDE SEQUENCE</scope>
    <source>
        <strain evidence="10">USNM1676648</strain>
        <tissue evidence="10">Polyp</tissue>
    </source>
</reference>
<dbReference type="PANTHER" id="PTHR23294:SF0">
    <property type="entry name" value="UNC93-LIKE PROTEIN MFSD11"/>
    <property type="match status" value="1"/>
</dbReference>
<dbReference type="OrthoDB" id="196103at2759"/>
<dbReference type="Gene3D" id="1.20.1250.20">
    <property type="entry name" value="MFS general substrate transporter like domains"/>
    <property type="match status" value="1"/>
</dbReference>
<evidence type="ECO:0000256" key="6">
    <source>
        <dbReference type="ARBA" id="ARBA00023180"/>
    </source>
</evidence>
<keyword evidence="4 9" id="KW-1133">Transmembrane helix</keyword>
<evidence type="ECO:0000256" key="9">
    <source>
        <dbReference type="SAM" id="Phobius"/>
    </source>
</evidence>
<evidence type="ECO:0000256" key="4">
    <source>
        <dbReference type="ARBA" id="ARBA00022989"/>
    </source>
</evidence>
<dbReference type="GO" id="GO:0016020">
    <property type="term" value="C:membrane"/>
    <property type="evidence" value="ECO:0007669"/>
    <property type="project" value="UniProtKB-SubCell"/>
</dbReference>
<gene>
    <name evidence="10" type="primary">MFSD11_2</name>
    <name evidence="10" type="ORF">OS493_003084</name>
</gene>
<dbReference type="Proteomes" id="UP001163046">
    <property type="component" value="Unassembled WGS sequence"/>
</dbReference>
<comment type="subcellular location">
    <subcellularLocation>
        <location evidence="1">Membrane</location>
        <topology evidence="1">Multi-pass membrane protein</topology>
    </subcellularLocation>
</comment>
<organism evidence="10 11">
    <name type="scientific">Desmophyllum pertusum</name>
    <dbReference type="NCBI Taxonomy" id="174260"/>
    <lineage>
        <taxon>Eukaryota</taxon>
        <taxon>Metazoa</taxon>
        <taxon>Cnidaria</taxon>
        <taxon>Anthozoa</taxon>
        <taxon>Hexacorallia</taxon>
        <taxon>Scleractinia</taxon>
        <taxon>Caryophylliina</taxon>
        <taxon>Caryophylliidae</taxon>
        <taxon>Desmophyllum</taxon>
    </lineage>
</organism>
<keyword evidence="6" id="KW-0325">Glycoprotein</keyword>
<comment type="similarity">
    <text evidence="2">Belongs to the unc-93 family.</text>
</comment>
<comment type="caution">
    <text evidence="10">The sequence shown here is derived from an EMBL/GenBank/DDBJ whole genome shotgun (WGS) entry which is preliminary data.</text>
</comment>
<dbReference type="InterPro" id="IPR051617">
    <property type="entry name" value="UNC-93-like_regulator"/>
</dbReference>
<keyword evidence="5 9" id="KW-0472">Membrane</keyword>
<proteinExistence type="inferred from homology"/>
<evidence type="ECO:0000256" key="7">
    <source>
        <dbReference type="ARBA" id="ARBA00040302"/>
    </source>
</evidence>
<evidence type="ECO:0000256" key="5">
    <source>
        <dbReference type="ARBA" id="ARBA00023136"/>
    </source>
</evidence>
<feature type="transmembrane region" description="Helical" evidence="9">
    <location>
        <begin position="29"/>
        <end position="55"/>
    </location>
</feature>
<feature type="transmembrane region" description="Helical" evidence="9">
    <location>
        <begin position="100"/>
        <end position="121"/>
    </location>
</feature>
<evidence type="ECO:0000256" key="2">
    <source>
        <dbReference type="ARBA" id="ARBA00009172"/>
    </source>
</evidence>
<name>A0A9X0CH26_9CNID</name>
<accession>A0A9X0CH26</accession>
<evidence type="ECO:0000313" key="11">
    <source>
        <dbReference type="Proteomes" id="UP001163046"/>
    </source>
</evidence>
<sequence length="128" mass="14228">MSDHVVNSERRTALESFKSAVKLFLTKDMLLLSLCFAYTGFELTFFSGVYGTCVGNTTDFDTPKRQIGLVGMLIGCGEILGGLVFGIFGKRTNKFGREPIVLFGTLVHWICFLLIFSICLMKLPIKQS</sequence>
<dbReference type="InterPro" id="IPR010291">
    <property type="entry name" value="Ion_channel_UNC-93"/>
</dbReference>
<feature type="transmembrane region" description="Helical" evidence="9">
    <location>
        <begin position="67"/>
        <end position="88"/>
    </location>
</feature>
<protein>
    <recommendedName>
        <fullName evidence="7">UNC93-like protein MFSD11</fullName>
    </recommendedName>
    <alternativeName>
        <fullName evidence="8">Major facilitator superfamily domain-containing protein 11</fullName>
    </alternativeName>
</protein>
<dbReference type="InterPro" id="IPR036259">
    <property type="entry name" value="MFS_trans_sf"/>
</dbReference>
<evidence type="ECO:0000313" key="10">
    <source>
        <dbReference type="EMBL" id="KAJ7340344.1"/>
    </source>
</evidence>
<dbReference type="PANTHER" id="PTHR23294">
    <property type="entry name" value="ET TRANSLATION PRODUCT-RELATED"/>
    <property type="match status" value="1"/>
</dbReference>